<dbReference type="EMBL" id="JAKROA010000002">
    <property type="protein sequence ID" value="KAL5110448.1"/>
    <property type="molecule type" value="Genomic_DNA"/>
</dbReference>
<reference evidence="2" key="2">
    <citation type="submission" date="2024-12" db="EMBL/GenBank/DDBJ databases">
        <authorList>
            <person name="Estrada K."/>
            <person name="Bobes R.J."/>
            <person name="Sanchez-Flores A."/>
            <person name="Laclette J.P."/>
        </authorList>
    </citation>
    <scope>NUCLEOTIDE SEQUENCE</scope>
    <source>
        <strain evidence="2">WFUcys</strain>
        <tissue evidence="2">Peritoneal cavity of infected mice</tissue>
    </source>
</reference>
<feature type="domain" description="EDRF1 N-terminal" evidence="1">
    <location>
        <begin position="20"/>
        <end position="140"/>
    </location>
</feature>
<accession>A0ABR4QJT5</accession>
<dbReference type="Proteomes" id="UP001651158">
    <property type="component" value="Unassembled WGS sequence"/>
</dbReference>
<comment type="caution">
    <text evidence="2">The sequence shown here is derived from an EMBL/GenBank/DDBJ whole genome shotgun (WGS) entry which is preliminary data.</text>
</comment>
<reference evidence="2 4" key="1">
    <citation type="journal article" date="2022" name="Front. Cell. Infect. Microbiol.">
        <title>The Genomes of Two Strains of Taenia crassiceps the Animal Model for the Study of Human Cysticercosis.</title>
        <authorList>
            <person name="Bobes R.J."/>
            <person name="Estrada K."/>
            <person name="Rios-Valencia D.G."/>
            <person name="Calderon-Gallegos A."/>
            <person name="de la Torre P."/>
            <person name="Carrero J.C."/>
            <person name="Sanchez-Flores A."/>
            <person name="Laclette J.P."/>
        </authorList>
    </citation>
    <scope>NUCLEOTIDE SEQUENCE [LARGE SCALE GENOMIC DNA]</scope>
    <source>
        <strain evidence="2">WFUcys</strain>
    </source>
</reference>
<evidence type="ECO:0000259" key="1">
    <source>
        <dbReference type="Pfam" id="PF23788"/>
    </source>
</evidence>
<dbReference type="Pfam" id="PF23788">
    <property type="entry name" value="EDRF1_N"/>
    <property type="match status" value="1"/>
</dbReference>
<keyword evidence="4" id="KW-1185">Reference proteome</keyword>
<proteinExistence type="predicted"/>
<dbReference type="InterPro" id="IPR056582">
    <property type="entry name" value="EDRF1_N"/>
</dbReference>
<dbReference type="EMBL" id="JAKROA010000002">
    <property type="protein sequence ID" value="KAL5109911.1"/>
    <property type="molecule type" value="Genomic_DNA"/>
</dbReference>
<protein>
    <recommendedName>
        <fullName evidence="1">EDRF1 N-terminal domain-containing protein</fullName>
    </recommendedName>
</protein>
<sequence>MQCRDPRDRAGKSEAEGSEKAIILYKNADEIMRVNVLQKGFNIHSQPKNYMNFRTNIEEIIYHAVRADTAKSPYTSFKIANKYISVINDFDVLTGMRSLKALVKMVFDSSVRASTVIHRVGDLFLFDEFDIDSFILTSSSYVGERLMMIV</sequence>
<evidence type="ECO:0000313" key="2">
    <source>
        <dbReference type="EMBL" id="KAL5109911.1"/>
    </source>
</evidence>
<gene>
    <name evidence="2" type="ORF">TcWFU_002188</name>
    <name evidence="3" type="ORF">TcWFU_005792</name>
</gene>
<evidence type="ECO:0000313" key="3">
    <source>
        <dbReference type="EMBL" id="KAL5110448.1"/>
    </source>
</evidence>
<evidence type="ECO:0000313" key="4">
    <source>
        <dbReference type="Proteomes" id="UP001651158"/>
    </source>
</evidence>
<organism evidence="2 4">
    <name type="scientific">Taenia crassiceps</name>
    <dbReference type="NCBI Taxonomy" id="6207"/>
    <lineage>
        <taxon>Eukaryota</taxon>
        <taxon>Metazoa</taxon>
        <taxon>Spiralia</taxon>
        <taxon>Lophotrochozoa</taxon>
        <taxon>Platyhelminthes</taxon>
        <taxon>Cestoda</taxon>
        <taxon>Eucestoda</taxon>
        <taxon>Cyclophyllidea</taxon>
        <taxon>Taeniidae</taxon>
        <taxon>Taenia</taxon>
    </lineage>
</organism>
<name>A0ABR4QJT5_9CEST</name>